<keyword evidence="1" id="KW-1133">Transmembrane helix</keyword>
<evidence type="ECO:0000313" key="3">
    <source>
        <dbReference type="EMBL" id="QDV50141.1"/>
    </source>
</evidence>
<keyword evidence="1" id="KW-0812">Transmembrane</keyword>
<evidence type="ECO:0000313" key="4">
    <source>
        <dbReference type="Proteomes" id="UP000318313"/>
    </source>
</evidence>
<dbReference type="RefSeq" id="WP_145308430.1">
    <property type="nucleotide sequence ID" value="NZ_CP037452.1"/>
</dbReference>
<dbReference type="PANTHER" id="PTHR30093">
    <property type="entry name" value="GENERAL SECRETION PATHWAY PROTEIN G"/>
    <property type="match status" value="1"/>
</dbReference>
<protein>
    <submittedName>
        <fullName evidence="3">Type II secretion system protein G</fullName>
    </submittedName>
</protein>
<name>A0A518IAJ2_9PLAN</name>
<dbReference type="Pfam" id="PF07963">
    <property type="entry name" value="N_methyl"/>
    <property type="match status" value="1"/>
</dbReference>
<dbReference type="Proteomes" id="UP000318313">
    <property type="component" value="Chromosome"/>
</dbReference>
<evidence type="ECO:0000259" key="2">
    <source>
        <dbReference type="Pfam" id="PF07596"/>
    </source>
</evidence>
<dbReference type="Gene3D" id="3.30.700.10">
    <property type="entry name" value="Glycoprotein, Type 4 Pilin"/>
    <property type="match status" value="1"/>
</dbReference>
<dbReference type="EMBL" id="CP037452">
    <property type="protein sequence ID" value="QDV50141.1"/>
    <property type="molecule type" value="Genomic_DNA"/>
</dbReference>
<dbReference type="PROSITE" id="PS00409">
    <property type="entry name" value="PROKAR_NTER_METHYL"/>
    <property type="match status" value="1"/>
</dbReference>
<proteinExistence type="predicted"/>
<accession>A0A518IAJ2</accession>
<evidence type="ECO:0000256" key="1">
    <source>
        <dbReference type="SAM" id="Phobius"/>
    </source>
</evidence>
<keyword evidence="1" id="KW-0472">Membrane</keyword>
<dbReference type="OrthoDB" id="217153at2"/>
<feature type="transmembrane region" description="Helical" evidence="1">
    <location>
        <begin position="12"/>
        <end position="36"/>
    </location>
</feature>
<keyword evidence="4" id="KW-1185">Reference proteome</keyword>
<dbReference type="SUPFAM" id="SSF54523">
    <property type="entry name" value="Pili subunits"/>
    <property type="match status" value="1"/>
</dbReference>
<reference evidence="3 4" key="1">
    <citation type="submission" date="2019-03" db="EMBL/GenBank/DDBJ databases">
        <title>Deep-cultivation of Planctomycetes and their phenomic and genomic characterization uncovers novel biology.</title>
        <authorList>
            <person name="Wiegand S."/>
            <person name="Jogler M."/>
            <person name="Boedeker C."/>
            <person name="Pinto D."/>
            <person name="Vollmers J."/>
            <person name="Rivas-Marin E."/>
            <person name="Kohn T."/>
            <person name="Peeters S.H."/>
            <person name="Heuer A."/>
            <person name="Rast P."/>
            <person name="Oberbeckmann S."/>
            <person name="Bunk B."/>
            <person name="Jeske O."/>
            <person name="Meyerdierks A."/>
            <person name="Storesund J.E."/>
            <person name="Kallscheuer N."/>
            <person name="Luecker S."/>
            <person name="Lage O.M."/>
            <person name="Pohl T."/>
            <person name="Merkel B.J."/>
            <person name="Hornburger P."/>
            <person name="Mueller R.-W."/>
            <person name="Bruemmer F."/>
            <person name="Labrenz M."/>
            <person name="Spormann A.M."/>
            <person name="Op den Camp H."/>
            <person name="Overmann J."/>
            <person name="Amann R."/>
            <person name="Jetten M.S.M."/>
            <person name="Mascher T."/>
            <person name="Medema M.H."/>
            <person name="Devos D.P."/>
            <person name="Kaster A.-K."/>
            <person name="Ovreas L."/>
            <person name="Rohde M."/>
            <person name="Galperin M.Y."/>
            <person name="Jogler C."/>
        </authorList>
    </citation>
    <scope>NUCLEOTIDE SEQUENCE [LARGE SCALE GENOMIC DNA]</scope>
    <source>
        <strain evidence="3 4">Enr17</strain>
    </source>
</reference>
<dbReference type="NCBIfam" id="TIGR02532">
    <property type="entry name" value="IV_pilin_GFxxxE"/>
    <property type="match status" value="1"/>
</dbReference>
<dbReference type="NCBIfam" id="TIGR04294">
    <property type="entry name" value="pre_pil_HX9DG"/>
    <property type="match status" value="1"/>
</dbReference>
<dbReference type="PANTHER" id="PTHR30093:SF2">
    <property type="entry name" value="TYPE II SECRETION SYSTEM PROTEIN H"/>
    <property type="match status" value="1"/>
</dbReference>
<dbReference type="InterPro" id="IPR027558">
    <property type="entry name" value="Pre_pil_HX9DG_C"/>
</dbReference>
<dbReference type="InterPro" id="IPR045584">
    <property type="entry name" value="Pilin-like"/>
</dbReference>
<feature type="domain" description="DUF1559" evidence="2">
    <location>
        <begin position="37"/>
        <end position="298"/>
    </location>
</feature>
<gene>
    <name evidence="3" type="primary">xcpT_26</name>
    <name evidence="3" type="ORF">Enr17x_21790</name>
</gene>
<dbReference type="InterPro" id="IPR012902">
    <property type="entry name" value="N_methyl_site"/>
</dbReference>
<dbReference type="KEGG" id="gfm:Enr17x_21790"/>
<dbReference type="Pfam" id="PF07596">
    <property type="entry name" value="SBP_bac_10"/>
    <property type="match status" value="1"/>
</dbReference>
<sequence length="317" mass="34542">MKHVNPTQQKHGFTLIELLVVIAIIAILIALLLPAVQQAREAARRSQCKNNLKQLGLALYNYEASHRLFPPGHMESGNDGPSYRHQFSWMTYILPYIDQTNVYNLIDFNLIDLSLSASQNPAFQPAGSTDIVVFLCPSDPVGRVNPDWAPTNYLANQGIECACRSADCTGVFGHNTYLKIRDITDGTSNTIAVGEILKGDFDVNTLNDNYIATSGADASDIDTCQSAPPNASDMGNIWLGGHPQNNMFSTDRVPNDPRLDCRAPNNGCTNYAARSTHTGGAHLLMCDGSVHFLSENISLEVYHALGTKQGGEIVGEF</sequence>
<organism evidence="3 4">
    <name type="scientific">Gimesia fumaroli</name>
    <dbReference type="NCBI Taxonomy" id="2527976"/>
    <lineage>
        <taxon>Bacteria</taxon>
        <taxon>Pseudomonadati</taxon>
        <taxon>Planctomycetota</taxon>
        <taxon>Planctomycetia</taxon>
        <taxon>Planctomycetales</taxon>
        <taxon>Planctomycetaceae</taxon>
        <taxon>Gimesia</taxon>
    </lineage>
</organism>
<dbReference type="AlphaFoldDB" id="A0A518IAJ2"/>
<dbReference type="InterPro" id="IPR011453">
    <property type="entry name" value="DUF1559"/>
</dbReference>